<dbReference type="EMBL" id="JAWDGP010001105">
    <property type="protein sequence ID" value="KAK3794605.1"/>
    <property type="molecule type" value="Genomic_DNA"/>
</dbReference>
<dbReference type="Proteomes" id="UP001283361">
    <property type="component" value="Unassembled WGS sequence"/>
</dbReference>
<gene>
    <name evidence="1" type="ORF">RRG08_003752</name>
</gene>
<organism evidence="1 2">
    <name type="scientific">Elysia crispata</name>
    <name type="common">lettuce slug</name>
    <dbReference type="NCBI Taxonomy" id="231223"/>
    <lineage>
        <taxon>Eukaryota</taxon>
        <taxon>Metazoa</taxon>
        <taxon>Spiralia</taxon>
        <taxon>Lophotrochozoa</taxon>
        <taxon>Mollusca</taxon>
        <taxon>Gastropoda</taxon>
        <taxon>Heterobranchia</taxon>
        <taxon>Euthyneura</taxon>
        <taxon>Panpulmonata</taxon>
        <taxon>Sacoglossa</taxon>
        <taxon>Placobranchoidea</taxon>
        <taxon>Plakobranchidae</taxon>
        <taxon>Elysia</taxon>
    </lineage>
</organism>
<reference evidence="1" key="1">
    <citation type="journal article" date="2023" name="G3 (Bethesda)">
        <title>A reference genome for the long-term kleptoplast-retaining sea slug Elysia crispata morphotype clarki.</title>
        <authorList>
            <person name="Eastman K.E."/>
            <person name="Pendleton A.L."/>
            <person name="Shaikh M.A."/>
            <person name="Suttiyut T."/>
            <person name="Ogas R."/>
            <person name="Tomko P."/>
            <person name="Gavelis G."/>
            <person name="Widhalm J.R."/>
            <person name="Wisecaver J.H."/>
        </authorList>
    </citation>
    <scope>NUCLEOTIDE SEQUENCE</scope>
    <source>
        <strain evidence="1">ECLA1</strain>
    </source>
</reference>
<accession>A0AAE1AVN6</accession>
<dbReference type="AlphaFoldDB" id="A0AAE1AVN6"/>
<proteinExistence type="predicted"/>
<protein>
    <submittedName>
        <fullName evidence="1">Uncharacterized protein</fullName>
    </submittedName>
</protein>
<keyword evidence="2" id="KW-1185">Reference proteome</keyword>
<comment type="caution">
    <text evidence="1">The sequence shown here is derived from an EMBL/GenBank/DDBJ whole genome shotgun (WGS) entry which is preliminary data.</text>
</comment>
<sequence>MGFVVLIELIRDKKFNDQYCISSICYNRASHRYPTHNSKIPGLNTDTSTASTECFPLTHGLWFHSTGRHATVCADPHWLVDSVTLSSLAPRHCVQTR</sequence>
<evidence type="ECO:0000313" key="2">
    <source>
        <dbReference type="Proteomes" id="UP001283361"/>
    </source>
</evidence>
<evidence type="ECO:0000313" key="1">
    <source>
        <dbReference type="EMBL" id="KAK3794605.1"/>
    </source>
</evidence>
<name>A0AAE1AVN6_9GAST</name>